<keyword evidence="2" id="KW-1185">Reference proteome</keyword>
<organism evidence="1 2">
    <name type="scientific">Planococcus antarcticus DSM 14505</name>
    <dbReference type="NCBI Taxonomy" id="1185653"/>
    <lineage>
        <taxon>Bacteria</taxon>
        <taxon>Bacillati</taxon>
        <taxon>Bacillota</taxon>
        <taxon>Bacilli</taxon>
        <taxon>Bacillales</taxon>
        <taxon>Caryophanaceae</taxon>
        <taxon>Planococcus</taxon>
    </lineage>
</organism>
<dbReference type="RefSeq" id="WP_065536188.1">
    <property type="nucleotide sequence ID" value="NZ_CP016534.2"/>
</dbReference>
<name>A0ABN4RA25_9BACL</name>
<reference evidence="1" key="1">
    <citation type="submission" date="2016-10" db="EMBL/GenBank/DDBJ databases">
        <authorList>
            <person name="See-Too W.S."/>
        </authorList>
    </citation>
    <scope>NUCLEOTIDE SEQUENCE</scope>
    <source>
        <strain evidence="1">DSM 14505</strain>
    </source>
</reference>
<accession>A0ABN4RA25</accession>
<dbReference type="Proteomes" id="UP000092661">
    <property type="component" value="Chromosome"/>
</dbReference>
<evidence type="ECO:0000313" key="1">
    <source>
        <dbReference type="EMBL" id="ANU08884.1"/>
    </source>
</evidence>
<evidence type="ECO:0000313" key="2">
    <source>
        <dbReference type="Proteomes" id="UP000092661"/>
    </source>
</evidence>
<dbReference type="EMBL" id="CP016534">
    <property type="protein sequence ID" value="ANU08884.1"/>
    <property type="molecule type" value="Genomic_DNA"/>
</dbReference>
<sequence length="80" mass="9612">MHNCHIKEALEWLKKHELQEFLHHPYDLSLHYEKDAYMALIYQELGDKELTVKHTTNAKDLIEPIPNFPHKAFVLKVYKK</sequence>
<protein>
    <submittedName>
        <fullName evidence="1">Uncharacterized protein</fullName>
    </submittedName>
</protein>
<gene>
    <name evidence="1" type="ORF">BBH88_00300</name>
</gene>
<proteinExistence type="predicted"/>